<dbReference type="Pfam" id="PF00512">
    <property type="entry name" value="HisKA"/>
    <property type="match status" value="1"/>
</dbReference>
<dbReference type="RefSeq" id="WP_231716295.1">
    <property type="nucleotide sequence ID" value="NZ_AP021874.1"/>
</dbReference>
<keyword evidence="5" id="KW-0547">Nucleotide-binding</keyword>
<dbReference type="SMART" id="SM00387">
    <property type="entry name" value="HATPase_c"/>
    <property type="match status" value="1"/>
</dbReference>
<keyword evidence="7" id="KW-0067">ATP-binding</keyword>
<dbReference type="InterPro" id="IPR003661">
    <property type="entry name" value="HisK_dim/P_dom"/>
</dbReference>
<evidence type="ECO:0000256" key="8">
    <source>
        <dbReference type="ARBA" id="ARBA00023012"/>
    </source>
</evidence>
<reference evidence="10 11" key="1">
    <citation type="submission" date="2019-11" db="EMBL/GenBank/DDBJ databases">
        <title>Comparative genomics of hydrocarbon-degrading Desulfosarcina strains.</title>
        <authorList>
            <person name="Watanabe M."/>
            <person name="Kojima H."/>
            <person name="Fukui M."/>
        </authorList>
    </citation>
    <scope>NUCLEOTIDE SEQUENCE [LARGE SCALE GENOMIC DNA]</scope>
    <source>
        <strain evidence="10 11">PL12</strain>
    </source>
</reference>
<evidence type="ECO:0000259" key="9">
    <source>
        <dbReference type="PROSITE" id="PS50109"/>
    </source>
</evidence>
<dbReference type="KEGG" id="dalk:DSCA_54790"/>
<dbReference type="InterPro" id="IPR036097">
    <property type="entry name" value="HisK_dim/P_sf"/>
</dbReference>
<dbReference type="Proteomes" id="UP000427906">
    <property type="component" value="Chromosome"/>
</dbReference>
<evidence type="ECO:0000256" key="5">
    <source>
        <dbReference type="ARBA" id="ARBA00022741"/>
    </source>
</evidence>
<keyword evidence="6" id="KW-0418">Kinase</keyword>
<dbReference type="InterPro" id="IPR013656">
    <property type="entry name" value="PAS_4"/>
</dbReference>
<dbReference type="AlphaFoldDB" id="A0A5K7YU60"/>
<protein>
    <recommendedName>
        <fullName evidence="2">histidine kinase</fullName>
        <ecNumber evidence="2">2.7.13.3</ecNumber>
    </recommendedName>
</protein>
<dbReference type="EC" id="2.7.13.3" evidence="2"/>
<dbReference type="PROSITE" id="PS50109">
    <property type="entry name" value="HIS_KIN"/>
    <property type="match status" value="1"/>
</dbReference>
<dbReference type="InterPro" id="IPR036890">
    <property type="entry name" value="HATPase_C_sf"/>
</dbReference>
<comment type="catalytic activity">
    <reaction evidence="1">
        <text>ATP + protein L-histidine = ADP + protein N-phospho-L-histidine.</text>
        <dbReference type="EC" id="2.7.13.3"/>
    </reaction>
</comment>
<name>A0A5K7YU60_9BACT</name>
<evidence type="ECO:0000256" key="6">
    <source>
        <dbReference type="ARBA" id="ARBA00022777"/>
    </source>
</evidence>
<organism evidence="10 11">
    <name type="scientific">Desulfosarcina alkanivorans</name>
    <dbReference type="NCBI Taxonomy" id="571177"/>
    <lineage>
        <taxon>Bacteria</taxon>
        <taxon>Pseudomonadati</taxon>
        <taxon>Thermodesulfobacteriota</taxon>
        <taxon>Desulfobacteria</taxon>
        <taxon>Desulfobacterales</taxon>
        <taxon>Desulfosarcinaceae</taxon>
        <taxon>Desulfosarcina</taxon>
    </lineage>
</organism>
<sequence>MNPLPTGRIPLKLAIVGGGRACRFFLELVGLGDLPYLQIEIIGVCDIDPRAEGFRMARKLGIYTTTDFKDLFKLEELDGIIELTNNRDVLVELVQLRPPRVGIVEHNIGRLLRNLFTVDQKLRSAEQRIVFEKAVRDFLIQQNQQCIVVINTDFTIEAVNDAYLKTVGKTHDEVIGAHCYRLIHGLDAPCDTLRNGMVCPMLETLRTGRSAKGIHSMATAEKASAFHDIVTYPVRNEKGQTIRVIEIWMDLERKISSRWEKRERELKSDLNKLIQEDRLISLGKLVASCVHEINNPIQGLLTFGHLMKEMLATDHLTGAEIAEMREFSGIMTDELERCGKIISGLLSFSRETRQAFRDIDLNEVITSVVDLTRHRIELQDLYFRLALTPEPLFVHGDTNRLQQCFLNLVFNAIEAMGPGGRLEIVSTAMAGSRTAQVEIRDTGHGIPQKHLDHIYDPFFTTKAMGEGTGMGLSIVYGVVKNHQGEIEVHSEAGKGTAFIIQLPLAASTTEHA</sequence>
<dbReference type="InterPro" id="IPR003594">
    <property type="entry name" value="HATPase_dom"/>
</dbReference>
<dbReference type="InterPro" id="IPR036291">
    <property type="entry name" value="NAD(P)-bd_dom_sf"/>
</dbReference>
<keyword evidence="3" id="KW-0597">Phosphoprotein</keyword>
<evidence type="ECO:0000256" key="2">
    <source>
        <dbReference type="ARBA" id="ARBA00012438"/>
    </source>
</evidence>
<dbReference type="Gene3D" id="3.30.450.20">
    <property type="entry name" value="PAS domain"/>
    <property type="match status" value="1"/>
</dbReference>
<dbReference type="InterPro" id="IPR000014">
    <property type="entry name" value="PAS"/>
</dbReference>
<evidence type="ECO:0000313" key="11">
    <source>
        <dbReference type="Proteomes" id="UP000427906"/>
    </source>
</evidence>
<keyword evidence="4" id="KW-0808">Transferase</keyword>
<dbReference type="Gene3D" id="3.30.565.10">
    <property type="entry name" value="Histidine kinase-like ATPase, C-terminal domain"/>
    <property type="match status" value="1"/>
</dbReference>
<dbReference type="SMART" id="SM00388">
    <property type="entry name" value="HisKA"/>
    <property type="match status" value="1"/>
</dbReference>
<evidence type="ECO:0000256" key="3">
    <source>
        <dbReference type="ARBA" id="ARBA00022553"/>
    </source>
</evidence>
<dbReference type="SUPFAM" id="SSF51735">
    <property type="entry name" value="NAD(P)-binding Rossmann-fold domains"/>
    <property type="match status" value="1"/>
</dbReference>
<evidence type="ECO:0000256" key="4">
    <source>
        <dbReference type="ARBA" id="ARBA00022679"/>
    </source>
</evidence>
<dbReference type="PANTHER" id="PTHR43065:SF46">
    <property type="entry name" value="C4-DICARBOXYLATE TRANSPORT SENSOR PROTEIN DCTB"/>
    <property type="match status" value="1"/>
</dbReference>
<dbReference type="GO" id="GO:0000155">
    <property type="term" value="F:phosphorelay sensor kinase activity"/>
    <property type="evidence" value="ECO:0007669"/>
    <property type="project" value="InterPro"/>
</dbReference>
<evidence type="ECO:0000256" key="7">
    <source>
        <dbReference type="ARBA" id="ARBA00022840"/>
    </source>
</evidence>
<dbReference type="PRINTS" id="PR00344">
    <property type="entry name" value="BCTRLSENSOR"/>
</dbReference>
<dbReference type="PANTHER" id="PTHR43065">
    <property type="entry name" value="SENSOR HISTIDINE KINASE"/>
    <property type="match status" value="1"/>
</dbReference>
<keyword evidence="8" id="KW-0902">Two-component regulatory system</keyword>
<dbReference type="CDD" id="cd00082">
    <property type="entry name" value="HisKA"/>
    <property type="match status" value="1"/>
</dbReference>
<dbReference type="GO" id="GO:0005524">
    <property type="term" value="F:ATP binding"/>
    <property type="evidence" value="ECO:0007669"/>
    <property type="project" value="UniProtKB-KW"/>
</dbReference>
<dbReference type="Pfam" id="PF08448">
    <property type="entry name" value="PAS_4"/>
    <property type="match status" value="1"/>
</dbReference>
<dbReference type="InterPro" id="IPR005467">
    <property type="entry name" value="His_kinase_dom"/>
</dbReference>
<dbReference type="InterPro" id="IPR004358">
    <property type="entry name" value="Sig_transdc_His_kin-like_C"/>
</dbReference>
<dbReference type="InterPro" id="IPR035965">
    <property type="entry name" value="PAS-like_dom_sf"/>
</dbReference>
<dbReference type="EMBL" id="AP021874">
    <property type="protein sequence ID" value="BBO71549.1"/>
    <property type="molecule type" value="Genomic_DNA"/>
</dbReference>
<dbReference type="SUPFAM" id="SSF47384">
    <property type="entry name" value="Homodimeric domain of signal transducing histidine kinase"/>
    <property type="match status" value="1"/>
</dbReference>
<dbReference type="CDD" id="cd00130">
    <property type="entry name" value="PAS"/>
    <property type="match status" value="1"/>
</dbReference>
<evidence type="ECO:0000313" key="10">
    <source>
        <dbReference type="EMBL" id="BBO71549.1"/>
    </source>
</evidence>
<evidence type="ECO:0000256" key="1">
    <source>
        <dbReference type="ARBA" id="ARBA00000085"/>
    </source>
</evidence>
<proteinExistence type="predicted"/>
<dbReference type="Pfam" id="PF02518">
    <property type="entry name" value="HATPase_c"/>
    <property type="match status" value="1"/>
</dbReference>
<keyword evidence="11" id="KW-1185">Reference proteome</keyword>
<gene>
    <name evidence="10" type="ORF">DSCA_54790</name>
</gene>
<dbReference type="Gene3D" id="1.10.287.130">
    <property type="match status" value="1"/>
</dbReference>
<dbReference type="SUPFAM" id="SSF55785">
    <property type="entry name" value="PYP-like sensor domain (PAS domain)"/>
    <property type="match status" value="1"/>
</dbReference>
<dbReference type="SUPFAM" id="SSF55874">
    <property type="entry name" value="ATPase domain of HSP90 chaperone/DNA topoisomerase II/histidine kinase"/>
    <property type="match status" value="1"/>
</dbReference>
<feature type="domain" description="Histidine kinase" evidence="9">
    <location>
        <begin position="288"/>
        <end position="506"/>
    </location>
</feature>
<accession>A0A5K7YU60</accession>